<evidence type="ECO:0000313" key="10">
    <source>
        <dbReference type="EMBL" id="CAE8608168.1"/>
    </source>
</evidence>
<evidence type="ECO:0000313" key="11">
    <source>
        <dbReference type="Proteomes" id="UP000654075"/>
    </source>
</evidence>
<dbReference type="InterPro" id="IPR002569">
    <property type="entry name" value="Met_Sox_Rdtase_MsrA_dom"/>
</dbReference>
<dbReference type="Proteomes" id="UP000654075">
    <property type="component" value="Unassembled WGS sequence"/>
</dbReference>
<dbReference type="InterPro" id="IPR036509">
    <property type="entry name" value="Met_Sox_Rdtase_MsrA_sf"/>
</dbReference>
<comment type="similarity">
    <text evidence="1">Belongs to the MsrA Met sulfoxide reductase family.</text>
</comment>
<keyword evidence="3" id="KW-0560">Oxidoreductase</keyword>
<evidence type="ECO:0000256" key="1">
    <source>
        <dbReference type="ARBA" id="ARBA00005591"/>
    </source>
</evidence>
<evidence type="ECO:0000256" key="3">
    <source>
        <dbReference type="ARBA" id="ARBA00023002"/>
    </source>
</evidence>
<comment type="caution">
    <text evidence="10">The sequence shown here is derived from an EMBL/GenBank/DDBJ whole genome shotgun (WGS) entry which is preliminary data.</text>
</comment>
<protein>
    <recommendedName>
        <fullName evidence="2">peptide-methionine (S)-S-oxide reductase</fullName>
        <ecNumber evidence="2">1.8.4.11</ecNumber>
    </recommendedName>
    <alternativeName>
        <fullName evidence="5">Peptide-methionine (S)-S-oxide reductase</fullName>
    </alternativeName>
    <alternativeName>
        <fullName evidence="4">Protein-methionine-S-oxide reductase</fullName>
    </alternativeName>
</protein>
<keyword evidence="11" id="KW-1185">Reference proteome</keyword>
<feature type="region of interest" description="Disordered" evidence="8">
    <location>
        <begin position="510"/>
        <end position="596"/>
    </location>
</feature>
<evidence type="ECO:0000256" key="6">
    <source>
        <dbReference type="ARBA" id="ARBA00047806"/>
    </source>
</evidence>
<sequence length="596" mass="65412">VAPCKLLLSWVSPRGSSVPARSIPQARALGSSEPEVSFFDSSVPPSAAPRRIVGAALLGIVGALLGVGAASAQGSISAGSAAGSSAEKTAVFSAGDARFLQSAFEAIRYKGISNIEVGRLGDSTRAVRVTYNPARCSYKALLGAYWRNVDPTTAGSQFGNVGAPFRTVVWVADDSERKLAEKSRQLMEESSVYGPRSENGQMKGGAQGKRKQVAFVTEVSDMQGVFTATPEDGQDFCKLKPQEYKELFKKTGRYDYFTDHFAPVNTTACQDGVCGYVYFPCINQCMNVTNGELFVEEPLVEELFVDEPLVEKLFVDEPLVEELFVEEPLVEELFVEEPLVEELFVGEPLVEELFVEEPLVEELFVGEPLVEELFVDDPLIGKLFVDEPLVEGLLLEEPLVEELFVDEPLAEELFVDEPLVEELFVDDPLVEELFADEPLVEELFVDEPVVEELFVEGPLVEELFVDDPLVEELFVEEPLVEELFVEEPLVEELFVDEPLVEVEEDALLLRSPAPSQQAMGGSGGSSSSRGGRSWPASGRLGQALQLSDVLPSPEPPRGHFSSVMAQWAPRPPDSRRIHELARPKRLKRPSRAVISL</sequence>
<dbReference type="GO" id="GO:0005737">
    <property type="term" value="C:cytoplasm"/>
    <property type="evidence" value="ECO:0007669"/>
    <property type="project" value="TreeGrafter"/>
</dbReference>
<evidence type="ECO:0000256" key="5">
    <source>
        <dbReference type="ARBA" id="ARBA00030643"/>
    </source>
</evidence>
<evidence type="ECO:0000256" key="7">
    <source>
        <dbReference type="ARBA" id="ARBA00048782"/>
    </source>
</evidence>
<dbReference type="OrthoDB" id="10266712at2759"/>
<dbReference type="AlphaFoldDB" id="A0A813F3M9"/>
<feature type="domain" description="Peptide methionine sulphoxide reductase MsrA" evidence="9">
    <location>
        <begin position="122"/>
        <end position="245"/>
    </location>
</feature>
<dbReference type="Pfam" id="PF01625">
    <property type="entry name" value="PMSR"/>
    <property type="match status" value="1"/>
</dbReference>
<dbReference type="SUPFAM" id="SSF55068">
    <property type="entry name" value="Peptide methionine sulfoxide reductase"/>
    <property type="match status" value="1"/>
</dbReference>
<dbReference type="InterPro" id="IPR050162">
    <property type="entry name" value="MsrA_MetSO_reductase"/>
</dbReference>
<comment type="catalytic activity">
    <reaction evidence="7">
        <text>[thioredoxin]-disulfide + L-methionine + H2O = L-methionine (S)-S-oxide + [thioredoxin]-dithiol</text>
        <dbReference type="Rhea" id="RHEA:19993"/>
        <dbReference type="Rhea" id="RHEA-COMP:10698"/>
        <dbReference type="Rhea" id="RHEA-COMP:10700"/>
        <dbReference type="ChEBI" id="CHEBI:15377"/>
        <dbReference type="ChEBI" id="CHEBI:29950"/>
        <dbReference type="ChEBI" id="CHEBI:50058"/>
        <dbReference type="ChEBI" id="CHEBI:57844"/>
        <dbReference type="ChEBI" id="CHEBI:58772"/>
        <dbReference type="EC" id="1.8.4.11"/>
    </reaction>
</comment>
<dbReference type="EMBL" id="CAJNNV010022517">
    <property type="protein sequence ID" value="CAE8608168.1"/>
    <property type="molecule type" value="Genomic_DNA"/>
</dbReference>
<evidence type="ECO:0000256" key="2">
    <source>
        <dbReference type="ARBA" id="ARBA00012502"/>
    </source>
</evidence>
<dbReference type="GO" id="GO:0008113">
    <property type="term" value="F:peptide-methionine (S)-S-oxide reductase activity"/>
    <property type="evidence" value="ECO:0007669"/>
    <property type="project" value="UniProtKB-EC"/>
</dbReference>
<proteinExistence type="inferred from homology"/>
<evidence type="ECO:0000256" key="4">
    <source>
        <dbReference type="ARBA" id="ARBA00030273"/>
    </source>
</evidence>
<evidence type="ECO:0000256" key="8">
    <source>
        <dbReference type="SAM" id="MobiDB-lite"/>
    </source>
</evidence>
<evidence type="ECO:0000259" key="9">
    <source>
        <dbReference type="Pfam" id="PF01625"/>
    </source>
</evidence>
<dbReference type="Gene3D" id="3.30.1060.10">
    <property type="entry name" value="Peptide methionine sulphoxide reductase MsrA"/>
    <property type="match status" value="1"/>
</dbReference>
<gene>
    <name evidence="10" type="ORF">PGLA1383_LOCUS26042</name>
</gene>
<dbReference type="PANTHER" id="PTHR42799:SF2">
    <property type="entry name" value="MITOCHONDRIAL PEPTIDE METHIONINE SULFOXIDE REDUCTASE"/>
    <property type="match status" value="1"/>
</dbReference>
<reference evidence="10" key="1">
    <citation type="submission" date="2021-02" db="EMBL/GenBank/DDBJ databases">
        <authorList>
            <person name="Dougan E. K."/>
            <person name="Rhodes N."/>
            <person name="Thang M."/>
            <person name="Chan C."/>
        </authorList>
    </citation>
    <scope>NUCLEOTIDE SEQUENCE</scope>
</reference>
<feature type="non-terminal residue" evidence="10">
    <location>
        <position position="596"/>
    </location>
</feature>
<dbReference type="GO" id="GO:0034599">
    <property type="term" value="P:cellular response to oxidative stress"/>
    <property type="evidence" value="ECO:0007669"/>
    <property type="project" value="TreeGrafter"/>
</dbReference>
<feature type="non-terminal residue" evidence="10">
    <location>
        <position position="1"/>
    </location>
</feature>
<organism evidence="10 11">
    <name type="scientific">Polarella glacialis</name>
    <name type="common">Dinoflagellate</name>
    <dbReference type="NCBI Taxonomy" id="89957"/>
    <lineage>
        <taxon>Eukaryota</taxon>
        <taxon>Sar</taxon>
        <taxon>Alveolata</taxon>
        <taxon>Dinophyceae</taxon>
        <taxon>Suessiales</taxon>
        <taxon>Suessiaceae</taxon>
        <taxon>Polarella</taxon>
    </lineage>
</organism>
<feature type="compositionally biased region" description="Basic and acidic residues" evidence="8">
    <location>
        <begin position="572"/>
        <end position="582"/>
    </location>
</feature>
<accession>A0A813F3M9</accession>
<dbReference type="EC" id="1.8.4.11" evidence="2"/>
<dbReference type="PANTHER" id="PTHR42799">
    <property type="entry name" value="MITOCHONDRIAL PEPTIDE METHIONINE SULFOXIDE REDUCTASE"/>
    <property type="match status" value="1"/>
</dbReference>
<comment type="catalytic activity">
    <reaction evidence="6">
        <text>L-methionyl-[protein] + [thioredoxin]-disulfide + H2O = L-methionyl-(S)-S-oxide-[protein] + [thioredoxin]-dithiol</text>
        <dbReference type="Rhea" id="RHEA:14217"/>
        <dbReference type="Rhea" id="RHEA-COMP:10698"/>
        <dbReference type="Rhea" id="RHEA-COMP:10700"/>
        <dbReference type="Rhea" id="RHEA-COMP:12313"/>
        <dbReference type="Rhea" id="RHEA-COMP:12315"/>
        <dbReference type="ChEBI" id="CHEBI:15377"/>
        <dbReference type="ChEBI" id="CHEBI:16044"/>
        <dbReference type="ChEBI" id="CHEBI:29950"/>
        <dbReference type="ChEBI" id="CHEBI:44120"/>
        <dbReference type="ChEBI" id="CHEBI:50058"/>
        <dbReference type="EC" id="1.8.4.11"/>
    </reaction>
</comment>
<name>A0A813F3M9_POLGL</name>